<dbReference type="GO" id="GO:0033718">
    <property type="term" value="F:pyranose dehydrogenase (acceptor) activity"/>
    <property type="evidence" value="ECO:0007669"/>
    <property type="project" value="UniProtKB-EC"/>
</dbReference>
<dbReference type="PANTHER" id="PTHR11552">
    <property type="entry name" value="GLUCOSE-METHANOL-CHOLINE GMC OXIDOREDUCTASE"/>
    <property type="match status" value="1"/>
</dbReference>
<evidence type="ECO:0000313" key="22">
    <source>
        <dbReference type="Proteomes" id="UP000298030"/>
    </source>
</evidence>
<evidence type="ECO:0000256" key="9">
    <source>
        <dbReference type="ARBA" id="ARBA00024699"/>
    </source>
</evidence>
<dbReference type="GO" id="GO:0005576">
    <property type="term" value="C:extracellular region"/>
    <property type="evidence" value="ECO:0007669"/>
    <property type="project" value="UniProtKB-SubCell"/>
</dbReference>
<comment type="catalytic activity">
    <reaction evidence="10">
        <text>pyranose + acceptor = pyranos-2-ulose + reduced acceptor.</text>
        <dbReference type="EC" id="1.1.99.29"/>
    </reaction>
</comment>
<feature type="binding site" evidence="16">
    <location>
        <begin position="515"/>
        <end position="516"/>
    </location>
    <ligand>
        <name>FAD</name>
        <dbReference type="ChEBI" id="CHEBI:57692"/>
    </ligand>
</feature>
<dbReference type="PROSITE" id="PS00623">
    <property type="entry name" value="GMC_OXRED_1"/>
    <property type="match status" value="1"/>
</dbReference>
<evidence type="ECO:0000259" key="19">
    <source>
        <dbReference type="PROSITE" id="PS00623"/>
    </source>
</evidence>
<comment type="catalytic activity">
    <reaction evidence="11">
        <text>pyranose + acceptor = pyranos-2,3-diulose + reduced acceptor.</text>
        <dbReference type="EC" id="1.1.99.29"/>
    </reaction>
</comment>
<evidence type="ECO:0000256" key="15">
    <source>
        <dbReference type="PIRSR" id="PIRSR000137-1"/>
    </source>
</evidence>
<dbReference type="Gene3D" id="3.50.50.60">
    <property type="entry name" value="FAD/NAD(P)-binding domain"/>
    <property type="match status" value="1"/>
</dbReference>
<feature type="binding site" evidence="16">
    <location>
        <position position="116"/>
    </location>
    <ligand>
        <name>FAD</name>
        <dbReference type="ChEBI" id="CHEBI:57692"/>
    </ligand>
</feature>
<evidence type="ECO:0000256" key="18">
    <source>
        <dbReference type="SAM" id="SignalP"/>
    </source>
</evidence>
<evidence type="ECO:0000256" key="5">
    <source>
        <dbReference type="ARBA" id="ARBA00013177"/>
    </source>
</evidence>
<dbReference type="GO" id="GO:0050660">
    <property type="term" value="F:flavin adenine dinucleotide binding"/>
    <property type="evidence" value="ECO:0007669"/>
    <property type="project" value="InterPro"/>
</dbReference>
<comment type="subcellular location">
    <subcellularLocation>
        <location evidence="2">Secreted</location>
    </subcellularLocation>
</comment>
<dbReference type="Pfam" id="PF00732">
    <property type="entry name" value="GMC_oxred_N"/>
    <property type="match status" value="1"/>
</dbReference>
<evidence type="ECO:0000256" key="12">
    <source>
        <dbReference type="ARBA" id="ARBA00034029"/>
    </source>
</evidence>
<comment type="subunit">
    <text evidence="4">Monomer.</text>
</comment>
<dbReference type="SUPFAM" id="SSF54373">
    <property type="entry name" value="FAD-linked reductases, C-terminal domain"/>
    <property type="match status" value="1"/>
</dbReference>
<dbReference type="SUPFAM" id="SSF51905">
    <property type="entry name" value="FAD/NAD(P)-binding domain"/>
    <property type="match status" value="1"/>
</dbReference>
<keyword evidence="6" id="KW-0964">Secreted</keyword>
<name>A0A4Y7TFH1_COPMI</name>
<dbReference type="Gene3D" id="3.30.560.10">
    <property type="entry name" value="Glucose Oxidase, domain 3"/>
    <property type="match status" value="1"/>
</dbReference>
<comment type="caution">
    <text evidence="21">The sequence shown here is derived from an EMBL/GenBank/DDBJ whole genome shotgun (WGS) entry which is preliminary data.</text>
</comment>
<organism evidence="21 22">
    <name type="scientific">Coprinellus micaceus</name>
    <name type="common">Glistening ink-cap mushroom</name>
    <name type="synonym">Coprinus micaceus</name>
    <dbReference type="NCBI Taxonomy" id="71717"/>
    <lineage>
        <taxon>Eukaryota</taxon>
        <taxon>Fungi</taxon>
        <taxon>Dikarya</taxon>
        <taxon>Basidiomycota</taxon>
        <taxon>Agaricomycotina</taxon>
        <taxon>Agaricomycetes</taxon>
        <taxon>Agaricomycetidae</taxon>
        <taxon>Agaricales</taxon>
        <taxon>Agaricineae</taxon>
        <taxon>Psathyrellaceae</taxon>
        <taxon>Coprinellus</taxon>
    </lineage>
</organism>
<dbReference type="STRING" id="71717.A0A4Y7TFH1"/>
<feature type="signal peptide" evidence="18">
    <location>
        <begin position="1"/>
        <end position="23"/>
    </location>
</feature>
<evidence type="ECO:0000256" key="16">
    <source>
        <dbReference type="PIRSR" id="PIRSR000137-2"/>
    </source>
</evidence>
<feature type="domain" description="Glucose-methanol-choline oxidoreductase N-terminal" evidence="19">
    <location>
        <begin position="114"/>
        <end position="137"/>
    </location>
</feature>
<comment type="function">
    <text evidence="9">Catalyzes the single-oxidation or sequential double oxidation reaction of carbohydrates primarily at carbon-2 and/or carbon-3 with the concomitant reduction of the flavin. The enzyme exhibits a broad sugar substrate specificity, oxidizing different aldopyranoses to the corresponding C-1, C-2, C-3 or C-1,2, C-2,3 and C-3,4 (di)dehydro sugars with substrate-specific regioselectivity. Accepts only a narrow range of electron acceptors such as substituted benzoquinones and complexed metal ions and reacts extremely slowly with O(2) as acceptor. May play a role in the natural recycling of plant matter by oxidizing all major monosaccharides in lignocellulose and by reducing quinone compounds or reactive radical species generated during lignin depolymerization.</text>
</comment>
<evidence type="ECO:0000313" key="21">
    <source>
        <dbReference type="EMBL" id="TEB32916.1"/>
    </source>
</evidence>
<evidence type="ECO:0000259" key="20">
    <source>
        <dbReference type="PROSITE" id="PS00624"/>
    </source>
</evidence>
<evidence type="ECO:0000256" key="17">
    <source>
        <dbReference type="RuleBase" id="RU003968"/>
    </source>
</evidence>
<evidence type="ECO:0000256" key="8">
    <source>
        <dbReference type="ARBA" id="ARBA00022827"/>
    </source>
</evidence>
<evidence type="ECO:0000256" key="4">
    <source>
        <dbReference type="ARBA" id="ARBA00011245"/>
    </source>
</evidence>
<evidence type="ECO:0000256" key="14">
    <source>
        <dbReference type="ARBA" id="ARBA00034059"/>
    </source>
</evidence>
<comment type="catalytic activity">
    <reaction evidence="14">
        <text>a pyranoside + acceptor = a pyranosid-3,4-diulose + reduced acceptor.</text>
        <dbReference type="EC" id="1.1.99.29"/>
    </reaction>
</comment>
<dbReference type="Pfam" id="PF05199">
    <property type="entry name" value="GMC_oxred_C"/>
    <property type="match status" value="1"/>
</dbReference>
<dbReference type="PROSITE" id="PS00624">
    <property type="entry name" value="GMC_OXRED_2"/>
    <property type="match status" value="1"/>
</dbReference>
<evidence type="ECO:0000256" key="11">
    <source>
        <dbReference type="ARBA" id="ARBA00034010"/>
    </source>
</evidence>
<dbReference type="InterPro" id="IPR036188">
    <property type="entry name" value="FAD/NAD-bd_sf"/>
</dbReference>
<evidence type="ECO:0000256" key="7">
    <source>
        <dbReference type="ARBA" id="ARBA00022630"/>
    </source>
</evidence>
<reference evidence="21 22" key="1">
    <citation type="journal article" date="2019" name="Nat. Ecol. Evol.">
        <title>Megaphylogeny resolves global patterns of mushroom evolution.</title>
        <authorList>
            <person name="Varga T."/>
            <person name="Krizsan K."/>
            <person name="Foldi C."/>
            <person name="Dima B."/>
            <person name="Sanchez-Garcia M."/>
            <person name="Sanchez-Ramirez S."/>
            <person name="Szollosi G.J."/>
            <person name="Szarkandi J.G."/>
            <person name="Papp V."/>
            <person name="Albert L."/>
            <person name="Andreopoulos W."/>
            <person name="Angelini C."/>
            <person name="Antonin V."/>
            <person name="Barry K.W."/>
            <person name="Bougher N.L."/>
            <person name="Buchanan P."/>
            <person name="Buyck B."/>
            <person name="Bense V."/>
            <person name="Catcheside P."/>
            <person name="Chovatia M."/>
            <person name="Cooper J."/>
            <person name="Damon W."/>
            <person name="Desjardin D."/>
            <person name="Finy P."/>
            <person name="Geml J."/>
            <person name="Haridas S."/>
            <person name="Hughes K."/>
            <person name="Justo A."/>
            <person name="Karasinski D."/>
            <person name="Kautmanova I."/>
            <person name="Kiss B."/>
            <person name="Kocsube S."/>
            <person name="Kotiranta H."/>
            <person name="LaButti K.M."/>
            <person name="Lechner B.E."/>
            <person name="Liimatainen K."/>
            <person name="Lipzen A."/>
            <person name="Lukacs Z."/>
            <person name="Mihaltcheva S."/>
            <person name="Morgado L.N."/>
            <person name="Niskanen T."/>
            <person name="Noordeloos M.E."/>
            <person name="Ohm R.A."/>
            <person name="Ortiz-Santana B."/>
            <person name="Ovrebo C."/>
            <person name="Racz N."/>
            <person name="Riley R."/>
            <person name="Savchenko A."/>
            <person name="Shiryaev A."/>
            <person name="Soop K."/>
            <person name="Spirin V."/>
            <person name="Szebenyi C."/>
            <person name="Tomsovsky M."/>
            <person name="Tulloss R.E."/>
            <person name="Uehling J."/>
            <person name="Grigoriev I.V."/>
            <person name="Vagvolgyi C."/>
            <person name="Papp T."/>
            <person name="Martin F.M."/>
            <person name="Miettinen O."/>
            <person name="Hibbett D.S."/>
            <person name="Nagy L.G."/>
        </authorList>
    </citation>
    <scope>NUCLEOTIDE SEQUENCE [LARGE SCALE GENOMIC DNA]</scope>
    <source>
        <strain evidence="21 22">FP101781</strain>
    </source>
</reference>
<feature type="active site" description="Proton donor" evidence="15">
    <location>
        <position position="516"/>
    </location>
</feature>
<dbReference type="OrthoDB" id="269227at2759"/>
<evidence type="ECO:0000256" key="1">
    <source>
        <dbReference type="ARBA" id="ARBA00001974"/>
    </source>
</evidence>
<keyword evidence="18" id="KW-0732">Signal</keyword>
<comment type="catalytic activity">
    <reaction evidence="13">
        <text>a pyranoside + acceptor = a pyranosid-3-ulose + reduced acceptor.</text>
        <dbReference type="EC" id="1.1.99.29"/>
    </reaction>
</comment>
<feature type="chain" id="PRO_5021212904" description="pyranose dehydrogenase (acceptor)" evidence="18">
    <location>
        <begin position="24"/>
        <end position="580"/>
    </location>
</feature>
<dbReference type="InterPro" id="IPR000172">
    <property type="entry name" value="GMC_OxRdtase_N"/>
</dbReference>
<evidence type="ECO:0000256" key="10">
    <source>
        <dbReference type="ARBA" id="ARBA00033986"/>
    </source>
</evidence>
<accession>A0A4Y7TFH1</accession>
<evidence type="ECO:0000256" key="13">
    <source>
        <dbReference type="ARBA" id="ARBA00034050"/>
    </source>
</evidence>
<dbReference type="InterPro" id="IPR007867">
    <property type="entry name" value="GMC_OxRtase_C"/>
</dbReference>
<feature type="domain" description="Glucose-methanol-choline oxidoreductase N-terminal" evidence="20">
    <location>
        <begin position="306"/>
        <end position="320"/>
    </location>
</feature>
<dbReference type="InterPro" id="IPR012132">
    <property type="entry name" value="GMC_OxRdtase"/>
</dbReference>
<gene>
    <name evidence="21" type="ORF">FA13DRAFT_1838357</name>
</gene>
<evidence type="ECO:0000256" key="3">
    <source>
        <dbReference type="ARBA" id="ARBA00010790"/>
    </source>
</evidence>
<keyword evidence="22" id="KW-1185">Reference proteome</keyword>
<keyword evidence="8 16" id="KW-0274">FAD</keyword>
<dbReference type="EMBL" id="QPFP01000014">
    <property type="protein sequence ID" value="TEB32916.1"/>
    <property type="molecule type" value="Genomic_DNA"/>
</dbReference>
<feature type="active site" description="Proton acceptor" evidence="15">
    <location>
        <position position="560"/>
    </location>
</feature>
<sequence length="580" mass="62265">MPGLTRLASLVSLIVIGASITNGKVLSDLTELSAQASFDFIVVGGGVGGSVVASRLSENPRHNVLLVEAGPENQGVTEIAVPGFFFFINGTYSWGHTSTPQVGLGGRSMPYTQGRVLGGSSSLNGMMYTRGSSDDYDLWGKVSGDSRWSWKNLFPYFLKNEQLVPPPGGRNATGQYDPRYHGRNGPLHVSLPWAGPTDFDLLAVKNAEAQDEIKFNQEPNSGKNAGLSYVQSTIGNGERWSAAVGFLGEKARERPNLTILLNTQTTRVLPSNNARNLDIRTVELVPLGGGNATIVAAKKEVILSAGAFGSPTILLNSGIGPKKELNKVKVKTIHDLPDVGKGLSDHLIFPVAWSANGVAQPVDTAAALEQWQTNRTGPLSEAVGHQIIFARIPKEAQLLKDYRDPASGPNAPHFEITLASQGPQVGGYVVLLTPRSRGSVKIRSNNPLDRPLIDLGYLTDPFDTLAIKEGVRVAKRWYQGPAYEDYVTGFLGPDPDTLADKEFVELLQQTAGTFWHPVGTNSISAKGSKKGVVDSDLKVKGVKGLRIVDASVIPYVPTAHTQAATYVLAERAADIIKEDW</sequence>
<comment type="similarity">
    <text evidence="3 17">Belongs to the GMC oxidoreductase family.</text>
</comment>
<comment type="cofactor">
    <cofactor evidence="1 16">
        <name>FAD</name>
        <dbReference type="ChEBI" id="CHEBI:57692"/>
    </cofactor>
</comment>
<dbReference type="PANTHER" id="PTHR11552:SF147">
    <property type="entry name" value="CHOLINE DEHYDROGENASE, MITOCHONDRIAL"/>
    <property type="match status" value="1"/>
</dbReference>
<protein>
    <recommendedName>
        <fullName evidence="5">pyranose dehydrogenase (acceptor)</fullName>
        <ecNumber evidence="5">1.1.99.29</ecNumber>
    </recommendedName>
</protein>
<dbReference type="AlphaFoldDB" id="A0A4Y7TFH1"/>
<comment type="catalytic activity">
    <reaction evidence="12">
        <text>pyranose + acceptor = pyranos-3-ulose + reduced acceptor.</text>
        <dbReference type="EC" id="1.1.99.29"/>
    </reaction>
</comment>
<dbReference type="EC" id="1.1.99.29" evidence="5"/>
<dbReference type="Proteomes" id="UP000298030">
    <property type="component" value="Unassembled WGS sequence"/>
</dbReference>
<keyword evidence="7 17" id="KW-0285">Flavoprotein</keyword>
<evidence type="ECO:0000256" key="6">
    <source>
        <dbReference type="ARBA" id="ARBA00022525"/>
    </source>
</evidence>
<evidence type="ECO:0000256" key="2">
    <source>
        <dbReference type="ARBA" id="ARBA00004613"/>
    </source>
</evidence>
<dbReference type="PIRSF" id="PIRSF000137">
    <property type="entry name" value="Alcohol_oxidase"/>
    <property type="match status" value="1"/>
</dbReference>
<proteinExistence type="inferred from homology"/>